<feature type="region of interest" description="Disordered" evidence="1">
    <location>
        <begin position="70"/>
        <end position="95"/>
    </location>
</feature>
<evidence type="ECO:0000256" key="1">
    <source>
        <dbReference type="SAM" id="MobiDB-lite"/>
    </source>
</evidence>
<protein>
    <submittedName>
        <fullName evidence="2">Uncharacterized protein</fullName>
    </submittedName>
</protein>
<organism evidence="2 3">
    <name type="scientific">Mucuna pruriens</name>
    <name type="common">Velvet bean</name>
    <name type="synonym">Dolichos pruriens</name>
    <dbReference type="NCBI Taxonomy" id="157652"/>
    <lineage>
        <taxon>Eukaryota</taxon>
        <taxon>Viridiplantae</taxon>
        <taxon>Streptophyta</taxon>
        <taxon>Embryophyta</taxon>
        <taxon>Tracheophyta</taxon>
        <taxon>Spermatophyta</taxon>
        <taxon>Magnoliopsida</taxon>
        <taxon>eudicotyledons</taxon>
        <taxon>Gunneridae</taxon>
        <taxon>Pentapetalae</taxon>
        <taxon>rosids</taxon>
        <taxon>fabids</taxon>
        <taxon>Fabales</taxon>
        <taxon>Fabaceae</taxon>
        <taxon>Papilionoideae</taxon>
        <taxon>50 kb inversion clade</taxon>
        <taxon>NPAAA clade</taxon>
        <taxon>indigoferoid/millettioid clade</taxon>
        <taxon>Phaseoleae</taxon>
        <taxon>Mucuna</taxon>
    </lineage>
</organism>
<dbReference type="Proteomes" id="UP000257109">
    <property type="component" value="Unassembled WGS sequence"/>
</dbReference>
<accession>A0A371HX72</accession>
<dbReference type="EMBL" id="QJKJ01001478">
    <property type="protein sequence ID" value="RDY07387.1"/>
    <property type="molecule type" value="Genomic_DNA"/>
</dbReference>
<keyword evidence="3" id="KW-1185">Reference proteome</keyword>
<name>A0A371HX72_MUCPR</name>
<feature type="region of interest" description="Disordered" evidence="1">
    <location>
        <begin position="258"/>
        <end position="282"/>
    </location>
</feature>
<feature type="compositionally biased region" description="Acidic residues" evidence="1">
    <location>
        <begin position="206"/>
        <end position="215"/>
    </location>
</feature>
<dbReference type="STRING" id="157652.A0A371HX72"/>
<evidence type="ECO:0000313" key="3">
    <source>
        <dbReference type="Proteomes" id="UP000257109"/>
    </source>
</evidence>
<evidence type="ECO:0000313" key="2">
    <source>
        <dbReference type="EMBL" id="RDY07387.1"/>
    </source>
</evidence>
<gene>
    <name evidence="2" type="ORF">CR513_08514</name>
</gene>
<feature type="region of interest" description="Disordered" evidence="1">
    <location>
        <begin position="199"/>
        <end position="240"/>
    </location>
</feature>
<reference evidence="2" key="1">
    <citation type="submission" date="2018-05" db="EMBL/GenBank/DDBJ databases">
        <title>Draft genome of Mucuna pruriens seed.</title>
        <authorList>
            <person name="Nnadi N.E."/>
            <person name="Vos R."/>
            <person name="Hasami M.H."/>
            <person name="Devisetty U.K."/>
            <person name="Aguiy J.C."/>
        </authorList>
    </citation>
    <scope>NUCLEOTIDE SEQUENCE [LARGE SCALE GENOMIC DNA]</scope>
    <source>
        <strain evidence="2">JCA_2017</strain>
    </source>
</reference>
<proteinExistence type="predicted"/>
<sequence>CRDLVDPIALNDIDDSNEWIVGELDGEGEDAEDELVFDDDVLTWRDVVSATGAAEPLKYTRRQTQMQRTVTTSTSNKEKGKKVVEEEDNSGYPAIPVRGSTAPFRCLGLTTMSTCKECHTFEQQPKTKPYLLILKIGHRGSIEALQNLCLAPGTGGALLFVLSAEPPSEPRRGRGRRRLQWRRWLVDDDGHGLLRAEELVEHDPGTFDEGEEDAAEGGSAGGGGEALTHGEEATGGGAGDDGVPGILLLAGVDHGAVEGGEEAAPDGEAAADAGSVEADGVGGADETVALGGIVETLEEVEGGAAHRSHAKRASDVVQYAIRARFPRRLWSSHLDLGFPFSLVAFYGNDLPMHKFF</sequence>
<feature type="non-terminal residue" evidence="2">
    <location>
        <position position="1"/>
    </location>
</feature>
<comment type="caution">
    <text evidence="2">The sequence shown here is derived from an EMBL/GenBank/DDBJ whole genome shotgun (WGS) entry which is preliminary data.</text>
</comment>
<dbReference type="AlphaFoldDB" id="A0A371HX72"/>